<sequence>MSCIFSYSFRSPELALAETLAGEDIELEVEYIGAQGPEELRLFVWVSEGVSAFDDGIERDPTVTDPVVVSDDETERLYSLATTDAVETTVYPLWATRDGEGLSAHYEDGWWHSEIRFPTREQLAAYREALLESGVQVEMRGIYREESHEPAPGLTTEQREALTAAYRNGYFSVPRETTTAALAETLDISGQAVSERLRRGYARLVDATFGDE</sequence>
<evidence type="ECO:0000313" key="6">
    <source>
        <dbReference type="Proteomes" id="UP000270581"/>
    </source>
</evidence>
<dbReference type="Proteomes" id="UP000270581">
    <property type="component" value="Unassembled WGS sequence"/>
</dbReference>
<dbReference type="RefSeq" id="WP_123123825.1">
    <property type="nucleotide sequence ID" value="NZ_QKNW01000001.1"/>
</dbReference>
<feature type="domain" description="Bacterioopsin transcriptional activator GAF and HTH associated" evidence="4">
    <location>
        <begin position="9"/>
        <end position="142"/>
    </location>
</feature>
<evidence type="ECO:0000256" key="2">
    <source>
        <dbReference type="ARBA" id="ARBA00023163"/>
    </source>
</evidence>
<keyword evidence="6" id="KW-1185">Reference proteome</keyword>
<evidence type="ECO:0000259" key="3">
    <source>
        <dbReference type="Pfam" id="PF04967"/>
    </source>
</evidence>
<keyword evidence="1" id="KW-0805">Transcription regulation</keyword>
<gene>
    <name evidence="5" type="ORF">Nmn1133_03195</name>
</gene>
<reference evidence="5 6" key="1">
    <citation type="submission" date="2018-11" db="EMBL/GenBank/DDBJ databases">
        <title>Genome sequences of Natronomonas sp. CBA1133.</title>
        <authorList>
            <person name="Roh S.W."/>
            <person name="Cha I.-T."/>
        </authorList>
    </citation>
    <scope>NUCLEOTIDE SEQUENCE [LARGE SCALE GENOMIC DNA]</scope>
    <source>
        <strain evidence="5 6">CBA1133</strain>
    </source>
</reference>
<comment type="caution">
    <text evidence="5">The sequence shown here is derived from an EMBL/GenBank/DDBJ whole genome shotgun (WGS) entry which is preliminary data.</text>
</comment>
<dbReference type="EMBL" id="RJJC01000001">
    <property type="protein sequence ID" value="RNJ25791.1"/>
    <property type="molecule type" value="Genomic_DNA"/>
</dbReference>
<dbReference type="AlphaFoldDB" id="A0AAJ4UVA5"/>
<dbReference type="Pfam" id="PF04967">
    <property type="entry name" value="HTH_10"/>
    <property type="match status" value="1"/>
</dbReference>
<dbReference type="InterPro" id="IPR007050">
    <property type="entry name" value="HTH_bacterioopsin"/>
</dbReference>
<dbReference type="PANTHER" id="PTHR34236:SF1">
    <property type="entry name" value="DIMETHYL SULFOXIDE REDUCTASE TRANSCRIPTIONAL ACTIVATOR"/>
    <property type="match status" value="1"/>
</dbReference>
<accession>A0AAJ4UVA5</accession>
<evidence type="ECO:0000256" key="1">
    <source>
        <dbReference type="ARBA" id="ARBA00023015"/>
    </source>
</evidence>
<name>A0AAJ4UVA5_9EURY</name>
<dbReference type="PANTHER" id="PTHR34236">
    <property type="entry name" value="DIMETHYL SULFOXIDE REDUCTASE TRANSCRIPTIONAL ACTIVATOR"/>
    <property type="match status" value="1"/>
</dbReference>
<keyword evidence="2" id="KW-0804">Transcription</keyword>
<organism evidence="5 6">
    <name type="scientific">Halosegnis longus</name>
    <dbReference type="NCBI Taxonomy" id="2216012"/>
    <lineage>
        <taxon>Archaea</taxon>
        <taxon>Methanobacteriati</taxon>
        <taxon>Methanobacteriota</taxon>
        <taxon>Stenosarchaea group</taxon>
        <taxon>Halobacteria</taxon>
        <taxon>Halobacteriales</taxon>
        <taxon>Natronomonadaceae</taxon>
        <taxon>Halosegnis</taxon>
    </lineage>
</organism>
<proteinExistence type="predicted"/>
<evidence type="ECO:0000259" key="4">
    <source>
        <dbReference type="Pfam" id="PF15915"/>
    </source>
</evidence>
<protein>
    <submittedName>
        <fullName evidence="5">Helix-turn-helix domain-containing protein</fullName>
    </submittedName>
</protein>
<feature type="domain" description="HTH bat-type" evidence="3">
    <location>
        <begin position="154"/>
        <end position="204"/>
    </location>
</feature>
<evidence type="ECO:0000313" key="5">
    <source>
        <dbReference type="EMBL" id="RNJ25791.1"/>
    </source>
</evidence>
<dbReference type="Pfam" id="PF15915">
    <property type="entry name" value="BAT"/>
    <property type="match status" value="1"/>
</dbReference>
<dbReference type="InterPro" id="IPR031803">
    <property type="entry name" value="BAT_GAF/HTH-assoc"/>
</dbReference>